<keyword evidence="6 7" id="KW-0472">Membrane</keyword>
<feature type="transmembrane region" description="Helical" evidence="7">
    <location>
        <begin position="68"/>
        <end position="91"/>
    </location>
</feature>
<feature type="transmembrane region" description="Helical" evidence="7">
    <location>
        <begin position="129"/>
        <end position="147"/>
    </location>
</feature>
<evidence type="ECO:0000256" key="1">
    <source>
        <dbReference type="ARBA" id="ARBA00004651"/>
    </source>
</evidence>
<dbReference type="InterPro" id="IPR000515">
    <property type="entry name" value="MetI-like"/>
</dbReference>
<feature type="transmembrane region" description="Helical" evidence="7">
    <location>
        <begin position="103"/>
        <end position="123"/>
    </location>
</feature>
<dbReference type="PANTHER" id="PTHR43386:SF25">
    <property type="entry name" value="PEPTIDE ABC TRANSPORTER PERMEASE PROTEIN"/>
    <property type="match status" value="1"/>
</dbReference>
<keyword evidence="3" id="KW-1003">Cell membrane</keyword>
<reference evidence="9 10" key="1">
    <citation type="submission" date="2016-11" db="EMBL/GenBank/DDBJ databases">
        <authorList>
            <person name="Varghese N."/>
            <person name="Submissions S."/>
        </authorList>
    </citation>
    <scope>NUCLEOTIDE SEQUENCE [LARGE SCALE GENOMIC DNA]</scope>
    <source>
        <strain evidence="9 10">PA</strain>
    </source>
</reference>
<dbReference type="EMBL" id="FQYL01000004">
    <property type="protein sequence ID" value="SHI74015.1"/>
    <property type="molecule type" value="Genomic_DNA"/>
</dbReference>
<evidence type="ECO:0000313" key="9">
    <source>
        <dbReference type="EMBL" id="SHI74015.1"/>
    </source>
</evidence>
<keyword evidence="4 7" id="KW-0812">Transmembrane</keyword>
<keyword evidence="10" id="KW-1185">Reference proteome</keyword>
<comment type="similarity">
    <text evidence="7">Belongs to the binding-protein-dependent transport system permease family.</text>
</comment>
<gene>
    <name evidence="9" type="ORF">SAMN05216246_104166</name>
</gene>
<dbReference type="InterPro" id="IPR050366">
    <property type="entry name" value="BP-dependent_transpt_permease"/>
</dbReference>
<evidence type="ECO:0000256" key="4">
    <source>
        <dbReference type="ARBA" id="ARBA00022692"/>
    </source>
</evidence>
<proteinExistence type="inferred from homology"/>
<dbReference type="PROSITE" id="PS50928">
    <property type="entry name" value="ABC_TM1"/>
    <property type="match status" value="1"/>
</dbReference>
<protein>
    <submittedName>
        <fullName evidence="9">Peptide/nickel transport system permease protein</fullName>
    </submittedName>
</protein>
<dbReference type="Pfam" id="PF00528">
    <property type="entry name" value="BPD_transp_1"/>
    <property type="match status" value="1"/>
</dbReference>
<dbReference type="Proteomes" id="UP000184390">
    <property type="component" value="Unassembled WGS sequence"/>
</dbReference>
<evidence type="ECO:0000256" key="6">
    <source>
        <dbReference type="ARBA" id="ARBA00023136"/>
    </source>
</evidence>
<dbReference type="InterPro" id="IPR035906">
    <property type="entry name" value="MetI-like_sf"/>
</dbReference>
<evidence type="ECO:0000256" key="5">
    <source>
        <dbReference type="ARBA" id="ARBA00022989"/>
    </source>
</evidence>
<evidence type="ECO:0000256" key="7">
    <source>
        <dbReference type="RuleBase" id="RU363032"/>
    </source>
</evidence>
<feature type="transmembrane region" description="Helical" evidence="7">
    <location>
        <begin position="232"/>
        <end position="255"/>
    </location>
</feature>
<comment type="caution">
    <text evidence="9">The sequence shown here is derived from an EMBL/GenBank/DDBJ whole genome shotgun (WGS) entry which is preliminary data.</text>
</comment>
<dbReference type="Gene3D" id="1.10.3720.10">
    <property type="entry name" value="MetI-like"/>
    <property type="match status" value="1"/>
</dbReference>
<accession>A0ABY1I7U4</accession>
<comment type="subcellular location">
    <subcellularLocation>
        <location evidence="1 7">Cell membrane</location>
        <topology evidence="1 7">Multi-pass membrane protein</topology>
    </subcellularLocation>
</comment>
<evidence type="ECO:0000256" key="3">
    <source>
        <dbReference type="ARBA" id="ARBA00022475"/>
    </source>
</evidence>
<feature type="domain" description="ABC transmembrane type-1" evidence="8">
    <location>
        <begin position="64"/>
        <end position="252"/>
    </location>
</feature>
<sequence>MMLGMRRPRVATMAVLALGCLTGPLVGRFLPASRGLPFQAPDGRHILGTDALGEDVLARLVECAPGTFLVPGAAAATLVVVGTLLGALLGLGPSGLRAVVLRAGDVLLIIPPVALTLVIVLGLGAEATTMVAAVVLTGLVPFTRVTAGATAQLARCGHVEVAMGLGDGLLRIAVRDVIPILTGVIAAEAGLRLLAAIQLVAAVSFLGFAPGLGDSWARALRENITGFSLNPWACLAPGMALVLATALIALIAASVERGGRDDRP</sequence>
<evidence type="ECO:0000256" key="2">
    <source>
        <dbReference type="ARBA" id="ARBA00022448"/>
    </source>
</evidence>
<dbReference type="PROSITE" id="PS51257">
    <property type="entry name" value="PROKAR_LIPOPROTEIN"/>
    <property type="match status" value="1"/>
</dbReference>
<keyword evidence="2 7" id="KW-0813">Transport</keyword>
<keyword evidence="5 7" id="KW-1133">Transmembrane helix</keyword>
<name>A0ABY1I7U4_9ACTO</name>
<evidence type="ECO:0000259" key="8">
    <source>
        <dbReference type="PROSITE" id="PS50928"/>
    </source>
</evidence>
<dbReference type="PANTHER" id="PTHR43386">
    <property type="entry name" value="OLIGOPEPTIDE TRANSPORT SYSTEM PERMEASE PROTEIN APPC"/>
    <property type="match status" value="1"/>
</dbReference>
<feature type="transmembrane region" description="Helical" evidence="7">
    <location>
        <begin position="193"/>
        <end position="212"/>
    </location>
</feature>
<evidence type="ECO:0000313" key="10">
    <source>
        <dbReference type="Proteomes" id="UP000184390"/>
    </source>
</evidence>
<dbReference type="CDD" id="cd06261">
    <property type="entry name" value="TM_PBP2"/>
    <property type="match status" value="1"/>
</dbReference>
<dbReference type="SUPFAM" id="SSF161098">
    <property type="entry name" value="MetI-like"/>
    <property type="match status" value="1"/>
</dbReference>
<organism evidence="9 10">
    <name type="scientific">Actinomyces denticolens</name>
    <dbReference type="NCBI Taxonomy" id="52767"/>
    <lineage>
        <taxon>Bacteria</taxon>
        <taxon>Bacillati</taxon>
        <taxon>Actinomycetota</taxon>
        <taxon>Actinomycetes</taxon>
        <taxon>Actinomycetales</taxon>
        <taxon>Actinomycetaceae</taxon>
        <taxon>Actinomyces</taxon>
    </lineage>
</organism>